<dbReference type="EMBL" id="PVEP01000001">
    <property type="protein sequence ID" value="PQV58505.1"/>
    <property type="molecule type" value="Genomic_DNA"/>
</dbReference>
<evidence type="ECO:0000256" key="2">
    <source>
        <dbReference type="ARBA" id="ARBA00022448"/>
    </source>
</evidence>
<evidence type="ECO:0000256" key="6">
    <source>
        <dbReference type="SAM" id="Phobius"/>
    </source>
</evidence>
<feature type="transmembrane region" description="Helical" evidence="6">
    <location>
        <begin position="153"/>
        <end position="171"/>
    </location>
</feature>
<feature type="domain" description="Major facilitator superfamily (MFS) profile" evidence="7">
    <location>
        <begin position="1"/>
        <end position="381"/>
    </location>
</feature>
<dbReference type="GO" id="GO:0022857">
    <property type="term" value="F:transmembrane transporter activity"/>
    <property type="evidence" value="ECO:0007669"/>
    <property type="project" value="InterPro"/>
</dbReference>
<gene>
    <name evidence="8" type="ORF">LX70_00317</name>
</gene>
<evidence type="ECO:0000259" key="7">
    <source>
        <dbReference type="PROSITE" id="PS50850"/>
    </source>
</evidence>
<dbReference type="InterPro" id="IPR011701">
    <property type="entry name" value="MFS"/>
</dbReference>
<dbReference type="Pfam" id="PF07690">
    <property type="entry name" value="MFS_1"/>
    <property type="match status" value="1"/>
</dbReference>
<feature type="transmembrane region" description="Helical" evidence="6">
    <location>
        <begin position="297"/>
        <end position="319"/>
    </location>
</feature>
<dbReference type="PROSITE" id="PS00216">
    <property type="entry name" value="SUGAR_TRANSPORT_1"/>
    <property type="match status" value="1"/>
</dbReference>
<dbReference type="InterPro" id="IPR036259">
    <property type="entry name" value="MFS_trans_sf"/>
</dbReference>
<dbReference type="CDD" id="cd17320">
    <property type="entry name" value="MFS_MdfA_MDR_like"/>
    <property type="match status" value="1"/>
</dbReference>
<sequence>MLALLFATLAFSIDAMLPALPEIGAELSPDALNRAQLVLSAFVLGMGVGTFFVGPISDAIGRKVTIAGGFALYIAASVTAHYAGSLELLLAARVIQGIGASAPRVAGVAMLRDLYAGREMARIMSFVMMIFMVVPALAPLVGQTIILFFDWRAIFLVYIGFALIAFGWLWLRQPETLTPDRRRALTPANLISAFREVVGNREVKLYTAAMTLGYGQMFALLSSIQQVFDQTYDRAQSFPLWFAGIAAISATGSFINSAFVMRLGMRRIVILAYIGASALSLVALALSLAGVLGFPAFFVWATSVFFIAGLTFGNLNALAVQKMGHIAGMATSIVTAISTMLATLIAGPVGLLFDGTAGPAILTAVICSILALVLMTRSERF</sequence>
<dbReference type="PANTHER" id="PTHR23502:SF132">
    <property type="entry name" value="POLYAMINE TRANSPORTER 2-RELATED"/>
    <property type="match status" value="1"/>
</dbReference>
<dbReference type="GO" id="GO:1990961">
    <property type="term" value="P:xenobiotic detoxification by transmembrane export across the plasma membrane"/>
    <property type="evidence" value="ECO:0007669"/>
    <property type="project" value="TreeGrafter"/>
</dbReference>
<dbReference type="Proteomes" id="UP000238338">
    <property type="component" value="Unassembled WGS sequence"/>
</dbReference>
<evidence type="ECO:0000256" key="4">
    <source>
        <dbReference type="ARBA" id="ARBA00022989"/>
    </source>
</evidence>
<evidence type="ECO:0000256" key="5">
    <source>
        <dbReference type="ARBA" id="ARBA00023136"/>
    </source>
</evidence>
<dbReference type="Gene3D" id="1.20.1720.10">
    <property type="entry name" value="Multidrug resistance protein D"/>
    <property type="match status" value="1"/>
</dbReference>
<feature type="transmembrane region" description="Helical" evidence="6">
    <location>
        <begin position="240"/>
        <end position="261"/>
    </location>
</feature>
<name>A0A2S8SCG6_9RHOB</name>
<dbReference type="PANTHER" id="PTHR23502">
    <property type="entry name" value="MAJOR FACILITATOR SUPERFAMILY"/>
    <property type="match status" value="1"/>
</dbReference>
<accession>A0A2S8SCG6</accession>
<feature type="transmembrane region" description="Helical" evidence="6">
    <location>
        <begin position="37"/>
        <end position="57"/>
    </location>
</feature>
<keyword evidence="2" id="KW-0813">Transport</keyword>
<comment type="subcellular location">
    <subcellularLocation>
        <location evidence="1">Membrane</location>
        <topology evidence="1">Multi-pass membrane protein</topology>
    </subcellularLocation>
</comment>
<dbReference type="InterPro" id="IPR020846">
    <property type="entry name" value="MFS_dom"/>
</dbReference>
<keyword evidence="3 6" id="KW-0812">Transmembrane</keyword>
<evidence type="ECO:0000256" key="1">
    <source>
        <dbReference type="ARBA" id="ARBA00004141"/>
    </source>
</evidence>
<keyword evidence="5 6" id="KW-0472">Membrane</keyword>
<dbReference type="SUPFAM" id="SSF103473">
    <property type="entry name" value="MFS general substrate transporter"/>
    <property type="match status" value="1"/>
</dbReference>
<feature type="transmembrane region" description="Helical" evidence="6">
    <location>
        <begin position="357"/>
        <end position="375"/>
    </location>
</feature>
<evidence type="ECO:0000256" key="3">
    <source>
        <dbReference type="ARBA" id="ARBA00022692"/>
    </source>
</evidence>
<feature type="transmembrane region" description="Helical" evidence="6">
    <location>
        <begin position="123"/>
        <end position="147"/>
    </location>
</feature>
<feature type="transmembrane region" description="Helical" evidence="6">
    <location>
        <begin position="326"/>
        <end position="351"/>
    </location>
</feature>
<dbReference type="AlphaFoldDB" id="A0A2S8SCG6"/>
<dbReference type="GO" id="GO:0005886">
    <property type="term" value="C:plasma membrane"/>
    <property type="evidence" value="ECO:0007669"/>
    <property type="project" value="TreeGrafter"/>
</dbReference>
<evidence type="ECO:0000313" key="9">
    <source>
        <dbReference type="Proteomes" id="UP000238338"/>
    </source>
</evidence>
<feature type="transmembrane region" description="Helical" evidence="6">
    <location>
        <begin position="268"/>
        <end position="291"/>
    </location>
</feature>
<evidence type="ECO:0000313" key="8">
    <source>
        <dbReference type="EMBL" id="PQV58505.1"/>
    </source>
</evidence>
<proteinExistence type="predicted"/>
<dbReference type="PROSITE" id="PS50850">
    <property type="entry name" value="MFS"/>
    <property type="match status" value="1"/>
</dbReference>
<organism evidence="8 9">
    <name type="scientific">Albidovulum denitrificans</name>
    <dbReference type="NCBI Taxonomy" id="404881"/>
    <lineage>
        <taxon>Bacteria</taxon>
        <taxon>Pseudomonadati</taxon>
        <taxon>Pseudomonadota</taxon>
        <taxon>Alphaproteobacteria</taxon>
        <taxon>Rhodobacterales</taxon>
        <taxon>Paracoccaceae</taxon>
        <taxon>Albidovulum</taxon>
    </lineage>
</organism>
<dbReference type="OrthoDB" id="9800416at2"/>
<reference evidence="8 9" key="1">
    <citation type="submission" date="2018-02" db="EMBL/GenBank/DDBJ databases">
        <title>Genomic Encyclopedia of Archaeal and Bacterial Type Strains, Phase II (KMG-II): from individual species to whole genera.</title>
        <authorList>
            <person name="Goeker M."/>
        </authorList>
    </citation>
    <scope>NUCLEOTIDE SEQUENCE [LARGE SCALE GENOMIC DNA]</scope>
    <source>
        <strain evidence="8 9">DSM 18921</strain>
    </source>
</reference>
<dbReference type="InterPro" id="IPR005829">
    <property type="entry name" value="Sugar_transporter_CS"/>
</dbReference>
<comment type="caution">
    <text evidence="8">The sequence shown here is derived from an EMBL/GenBank/DDBJ whole genome shotgun (WGS) entry which is preliminary data.</text>
</comment>
<keyword evidence="4 6" id="KW-1133">Transmembrane helix</keyword>
<protein>
    <submittedName>
        <fullName evidence="8">DHA1 family bicyclomycin/chloramphenicol resistance-like MFS transporter</fullName>
    </submittedName>
</protein>
<keyword evidence="9" id="KW-1185">Reference proteome</keyword>
<feature type="transmembrane region" description="Helical" evidence="6">
    <location>
        <begin position="64"/>
        <end position="84"/>
    </location>
</feature>